<proteinExistence type="predicted"/>
<comment type="caution">
    <text evidence="2">The sequence shown here is derived from an EMBL/GenBank/DDBJ whole genome shotgun (WGS) entry which is preliminary data.</text>
</comment>
<evidence type="ECO:0000313" key="2">
    <source>
        <dbReference type="EMBL" id="KAJ8883597.1"/>
    </source>
</evidence>
<evidence type="ECO:0000313" key="3">
    <source>
        <dbReference type="Proteomes" id="UP001159363"/>
    </source>
</evidence>
<dbReference type="EMBL" id="JARBHB010000005">
    <property type="protein sequence ID" value="KAJ8883597.1"/>
    <property type="molecule type" value="Genomic_DNA"/>
</dbReference>
<feature type="region of interest" description="Disordered" evidence="1">
    <location>
        <begin position="1"/>
        <end position="32"/>
    </location>
</feature>
<reference evidence="2 3" key="1">
    <citation type="submission" date="2023-02" db="EMBL/GenBank/DDBJ databases">
        <title>LHISI_Scaffold_Assembly.</title>
        <authorList>
            <person name="Stuart O.P."/>
            <person name="Cleave R."/>
            <person name="Magrath M.J.L."/>
            <person name="Mikheyev A.S."/>
        </authorList>
    </citation>
    <scope>NUCLEOTIDE SEQUENCE [LARGE SCALE GENOMIC DNA]</scope>
    <source>
        <strain evidence="2">Daus_M_001</strain>
        <tissue evidence="2">Leg muscle</tissue>
    </source>
</reference>
<organism evidence="2 3">
    <name type="scientific">Dryococelus australis</name>
    <dbReference type="NCBI Taxonomy" id="614101"/>
    <lineage>
        <taxon>Eukaryota</taxon>
        <taxon>Metazoa</taxon>
        <taxon>Ecdysozoa</taxon>
        <taxon>Arthropoda</taxon>
        <taxon>Hexapoda</taxon>
        <taxon>Insecta</taxon>
        <taxon>Pterygota</taxon>
        <taxon>Neoptera</taxon>
        <taxon>Polyneoptera</taxon>
        <taxon>Phasmatodea</taxon>
        <taxon>Verophasmatodea</taxon>
        <taxon>Anareolatae</taxon>
        <taxon>Phasmatidae</taxon>
        <taxon>Eurycanthinae</taxon>
        <taxon>Dryococelus</taxon>
    </lineage>
</organism>
<protein>
    <submittedName>
        <fullName evidence="2">Uncharacterized protein</fullName>
    </submittedName>
</protein>
<gene>
    <name evidence="2" type="ORF">PR048_015441</name>
</gene>
<evidence type="ECO:0000256" key="1">
    <source>
        <dbReference type="SAM" id="MobiDB-lite"/>
    </source>
</evidence>
<dbReference type="Proteomes" id="UP001159363">
    <property type="component" value="Chromosome 4"/>
</dbReference>
<name>A0ABQ9HH83_9NEOP</name>
<accession>A0ABQ9HH83</accession>
<feature type="region of interest" description="Disordered" evidence="1">
    <location>
        <begin position="78"/>
        <end position="122"/>
    </location>
</feature>
<keyword evidence="3" id="KW-1185">Reference proteome</keyword>
<sequence>MTGTLWAGLSGHKSPAGHRTSSPPSMTGGLYHRGAGVYRSRTEDGEHAVVERYWSALGSKVLSTGECEVRRRCRDGGMQLRRKRKHPEETSRPTAMSATFPKCKDPGDPAGNRTQFAMMGGE</sequence>